<keyword evidence="1" id="KW-0812">Transmembrane</keyword>
<name>A0A9X1VIF4_9BACT</name>
<feature type="transmembrane region" description="Helical" evidence="1">
    <location>
        <begin position="367"/>
        <end position="383"/>
    </location>
</feature>
<feature type="transmembrane region" description="Helical" evidence="1">
    <location>
        <begin position="81"/>
        <end position="109"/>
    </location>
</feature>
<sequence>MSATPLPIRAARRRPRPLIGWVLLMGVLMQLGLFVYTTAPGLAGTSDSRLYLHAAHTLRATGQLLHPDGSPYRYWPPLYPMLLAAVGSLNGIRLLHGAALLGSLLLWSWLGRQLLPRRQALLLPVLLALGTPGLLVGKFVWAECVFMLLVAAYAAALLQWLRSARGEWMAMATVAGLLLPLQRTLGLFLLAGVGVALLLGTWRHLAARGRWLLLLHLLLSGLGGVLWQAYALLVVAAPSRYHPPRGWAQLLSSAADYGFVLGRWLLPLPASARVGLPNALWAAALLGLFAALWPRRRPWRQVGALAAPSTPDAEPANTAFPATHGLSFSTQLVREVLWAAAVALVTLVAGLTVFAQSAAGVHDAERYASVLFGPVVILVLAAWPARAPRWLGALLLGLWLLGAAVRVAHVAQDLRRVPPLAPASFPGPELHRQRVGAVEK</sequence>
<keyword evidence="1" id="KW-0472">Membrane</keyword>
<feature type="transmembrane region" description="Helical" evidence="1">
    <location>
        <begin position="272"/>
        <end position="293"/>
    </location>
</feature>
<proteinExistence type="predicted"/>
<evidence type="ECO:0000313" key="2">
    <source>
        <dbReference type="EMBL" id="MCI1189210.1"/>
    </source>
</evidence>
<gene>
    <name evidence="2" type="ORF">MON38_17435</name>
</gene>
<keyword evidence="3" id="KW-1185">Reference proteome</keyword>
<organism evidence="2 3">
    <name type="scientific">Hymenobacter cyanobacteriorum</name>
    <dbReference type="NCBI Taxonomy" id="2926463"/>
    <lineage>
        <taxon>Bacteria</taxon>
        <taxon>Pseudomonadati</taxon>
        <taxon>Bacteroidota</taxon>
        <taxon>Cytophagia</taxon>
        <taxon>Cytophagales</taxon>
        <taxon>Hymenobacteraceae</taxon>
        <taxon>Hymenobacter</taxon>
    </lineage>
</organism>
<dbReference type="EMBL" id="JALBGC010000004">
    <property type="protein sequence ID" value="MCI1189210.1"/>
    <property type="molecule type" value="Genomic_DNA"/>
</dbReference>
<feature type="transmembrane region" description="Helical" evidence="1">
    <location>
        <begin position="336"/>
        <end position="355"/>
    </location>
</feature>
<dbReference type="Proteomes" id="UP001139193">
    <property type="component" value="Unassembled WGS sequence"/>
</dbReference>
<dbReference type="AlphaFoldDB" id="A0A9X1VIF4"/>
<feature type="transmembrane region" description="Helical" evidence="1">
    <location>
        <begin position="146"/>
        <end position="164"/>
    </location>
</feature>
<feature type="transmembrane region" description="Helical" evidence="1">
    <location>
        <begin position="247"/>
        <end position="266"/>
    </location>
</feature>
<feature type="transmembrane region" description="Helical" evidence="1">
    <location>
        <begin position="390"/>
        <end position="411"/>
    </location>
</feature>
<evidence type="ECO:0000313" key="3">
    <source>
        <dbReference type="Proteomes" id="UP001139193"/>
    </source>
</evidence>
<comment type="caution">
    <text evidence="2">The sequence shown here is derived from an EMBL/GenBank/DDBJ whole genome shotgun (WGS) entry which is preliminary data.</text>
</comment>
<evidence type="ECO:0000256" key="1">
    <source>
        <dbReference type="SAM" id="Phobius"/>
    </source>
</evidence>
<feature type="transmembrane region" description="Helical" evidence="1">
    <location>
        <begin position="185"/>
        <end position="205"/>
    </location>
</feature>
<reference evidence="2" key="1">
    <citation type="submission" date="2022-03" db="EMBL/GenBank/DDBJ databases">
        <title>Bacterial whole genome sequence for Hymenobacter sp. DH14.</title>
        <authorList>
            <person name="Le V."/>
        </authorList>
    </citation>
    <scope>NUCLEOTIDE SEQUENCE</scope>
    <source>
        <strain evidence="2">DH14</strain>
    </source>
</reference>
<dbReference type="RefSeq" id="WP_241937427.1">
    <property type="nucleotide sequence ID" value="NZ_JALBGC010000004.1"/>
</dbReference>
<feature type="transmembrane region" description="Helical" evidence="1">
    <location>
        <begin position="18"/>
        <end position="39"/>
    </location>
</feature>
<keyword evidence="1" id="KW-1133">Transmembrane helix</keyword>
<accession>A0A9X1VIF4</accession>
<feature type="transmembrane region" description="Helical" evidence="1">
    <location>
        <begin position="211"/>
        <end position="235"/>
    </location>
</feature>
<protein>
    <submittedName>
        <fullName evidence="2">Uncharacterized protein</fullName>
    </submittedName>
</protein>